<evidence type="ECO:0000259" key="4">
    <source>
        <dbReference type="Pfam" id="PF13360"/>
    </source>
</evidence>
<dbReference type="InterPro" id="IPR011047">
    <property type="entry name" value="Quinoprotein_ADH-like_sf"/>
</dbReference>
<evidence type="ECO:0000313" key="5">
    <source>
        <dbReference type="EMBL" id="VAW93364.1"/>
    </source>
</evidence>
<evidence type="ECO:0000256" key="1">
    <source>
        <dbReference type="ARBA" id="ARBA00022729"/>
    </source>
</evidence>
<dbReference type="Gene3D" id="2.130.10.10">
    <property type="entry name" value="YVTN repeat-like/Quinoprotein amine dehydrogenase"/>
    <property type="match status" value="1"/>
</dbReference>
<keyword evidence="2" id="KW-0472">Membrane</keyword>
<dbReference type="PROSITE" id="PS51257">
    <property type="entry name" value="PROKAR_LIPOPROTEIN"/>
    <property type="match status" value="1"/>
</dbReference>
<accession>A0A3B1AHK7</accession>
<organism evidence="5">
    <name type="scientific">hydrothermal vent metagenome</name>
    <dbReference type="NCBI Taxonomy" id="652676"/>
    <lineage>
        <taxon>unclassified sequences</taxon>
        <taxon>metagenomes</taxon>
        <taxon>ecological metagenomes</taxon>
    </lineage>
</organism>
<dbReference type="EMBL" id="UOFT01000033">
    <property type="protein sequence ID" value="VAW93364.1"/>
    <property type="molecule type" value="Genomic_DNA"/>
</dbReference>
<dbReference type="AlphaFoldDB" id="A0A3B1AHK7"/>
<evidence type="ECO:0000256" key="3">
    <source>
        <dbReference type="ARBA" id="ARBA00023237"/>
    </source>
</evidence>
<dbReference type="InterPro" id="IPR017687">
    <property type="entry name" value="BamB"/>
</dbReference>
<feature type="domain" description="Pyrrolo-quinoline quinone repeat" evidence="4">
    <location>
        <begin position="76"/>
        <end position="307"/>
    </location>
</feature>
<dbReference type="NCBIfam" id="TIGR03300">
    <property type="entry name" value="assembly_YfgL"/>
    <property type="match status" value="1"/>
</dbReference>
<proteinExistence type="inferred from homology"/>
<dbReference type="SUPFAM" id="SSF50998">
    <property type="entry name" value="Quinoprotein alcohol dehydrogenase-like"/>
    <property type="match status" value="1"/>
</dbReference>
<protein>
    <recommendedName>
        <fullName evidence="4">Pyrrolo-quinoline quinone repeat domain-containing protein</fullName>
    </recommendedName>
</protein>
<keyword evidence="3" id="KW-0998">Cell outer membrane</keyword>
<dbReference type="HAMAP" id="MF_00923">
    <property type="entry name" value="OM_assembly_BamB"/>
    <property type="match status" value="1"/>
</dbReference>
<name>A0A3B1AHK7_9ZZZZ</name>
<evidence type="ECO:0000256" key="2">
    <source>
        <dbReference type="ARBA" id="ARBA00023136"/>
    </source>
</evidence>
<keyword evidence="1" id="KW-0732">Signal</keyword>
<reference evidence="5" key="1">
    <citation type="submission" date="2018-06" db="EMBL/GenBank/DDBJ databases">
        <authorList>
            <person name="Zhirakovskaya E."/>
        </authorList>
    </citation>
    <scope>NUCLEOTIDE SEQUENCE</scope>
</reference>
<dbReference type="PANTHER" id="PTHR34512">
    <property type="entry name" value="CELL SURFACE PROTEIN"/>
    <property type="match status" value="1"/>
</dbReference>
<dbReference type="InterPro" id="IPR015943">
    <property type="entry name" value="WD40/YVTN_repeat-like_dom_sf"/>
</dbReference>
<dbReference type="SMART" id="SM00564">
    <property type="entry name" value="PQQ"/>
    <property type="match status" value="7"/>
</dbReference>
<dbReference type="InterPro" id="IPR002372">
    <property type="entry name" value="PQQ_rpt_dom"/>
</dbReference>
<sequence length="399" mass="44494">MYRYLFLVPLIVVSVVLSACTTSPSPVLPPAKLTSFVKELSVNDDWQRQIGEGVSDHYYLLTPLVHNNKLYTIDYKGLLSVIDTTTGDTLWDKSLQIPVSSGLSKIDNLLLLATSEGAVIALDIKTGAELWQATVTSEVFAKPVKAGNYVIVKSVDGKIVALDLKTGKEKWVYDRAVPALTLRGNSTPVVYENTIISGLDNGKLVGLSVETGQVIWNLTVAVSSGRTEIERMIDIDADPLIFGENLYVVAYQGRIANIHIPSGRLEWTRDFSAYNGIEADEQRLYISDSEGYVWALDRKTGATIWKQDKLIRRSLTKPVLYKNSIMVADFNGFVHWLDSENGHLKSRYRQGSDDSYVENEYDFIFTKSNGILTPPLVFKDKVFIFDRHGNTSSLVIRAN</sequence>
<dbReference type="Pfam" id="PF13360">
    <property type="entry name" value="PQQ_2"/>
    <property type="match status" value="1"/>
</dbReference>
<gene>
    <name evidence="5" type="ORF">MNBD_GAMMA23-2033</name>
</gene>
<dbReference type="InterPro" id="IPR018391">
    <property type="entry name" value="PQQ_b-propeller_rpt"/>
</dbReference>
<dbReference type="PANTHER" id="PTHR34512:SF30">
    <property type="entry name" value="OUTER MEMBRANE PROTEIN ASSEMBLY FACTOR BAMB"/>
    <property type="match status" value="1"/>
</dbReference>